<sequence length="152" mass="18526">MVQIEQEKMTKLLQTRKMVQIEQEKMVVCLYEVTVDHWKGGVTVMFVEFLEMLFYCAVGTKLTTEGENLCDIIYNCDWYIYDLRSQKLLRILQRKCTACTPLLWRPYNWSNSQGIFWSNEIFYKQRTFFMRELYVVQIVRFFIESEIFFHFN</sequence>
<dbReference type="GO" id="GO:0016020">
    <property type="term" value="C:membrane"/>
    <property type="evidence" value="ECO:0007669"/>
    <property type="project" value="UniProtKB-SubCell"/>
</dbReference>
<evidence type="ECO:0000256" key="1">
    <source>
        <dbReference type="ARBA" id="ARBA00004141"/>
    </source>
</evidence>
<dbReference type="EMBL" id="WJQU01000001">
    <property type="protein sequence ID" value="KAJ6645509.1"/>
    <property type="molecule type" value="Genomic_DNA"/>
</dbReference>
<proteinExistence type="predicted"/>
<dbReference type="OrthoDB" id="6631264at2759"/>
<protein>
    <submittedName>
        <fullName evidence="9">Uncharacterized protein</fullName>
    </submittedName>
</protein>
<reference evidence="9" key="1">
    <citation type="submission" date="2022-07" db="EMBL/GenBank/DDBJ databases">
        <authorList>
            <person name="Trinca V."/>
            <person name="Uliana J.V.C."/>
            <person name="Torres T.T."/>
            <person name="Ward R.J."/>
            <person name="Monesi N."/>
        </authorList>
    </citation>
    <scope>NUCLEOTIDE SEQUENCE</scope>
    <source>
        <strain evidence="9">HSMRA1968</strain>
        <tissue evidence="9">Whole embryos</tissue>
    </source>
</reference>
<dbReference type="Pfam" id="PF02949">
    <property type="entry name" value="7tm_6"/>
    <property type="match status" value="1"/>
</dbReference>
<keyword evidence="7" id="KW-0675">Receptor</keyword>
<gene>
    <name evidence="9" type="ORF">Bhyg_00715</name>
</gene>
<evidence type="ECO:0000256" key="2">
    <source>
        <dbReference type="ARBA" id="ARBA00022606"/>
    </source>
</evidence>
<dbReference type="AlphaFoldDB" id="A0A9Q0N8D3"/>
<name>A0A9Q0N8D3_9DIPT</name>
<keyword evidence="4" id="KW-0552">Olfaction</keyword>
<evidence type="ECO:0000256" key="6">
    <source>
        <dbReference type="ARBA" id="ARBA00023136"/>
    </source>
</evidence>
<keyword evidence="8" id="KW-0807">Transducer</keyword>
<evidence type="ECO:0000256" key="5">
    <source>
        <dbReference type="ARBA" id="ARBA00022989"/>
    </source>
</evidence>
<organism evidence="9 10">
    <name type="scientific">Pseudolycoriella hygida</name>
    <dbReference type="NCBI Taxonomy" id="35572"/>
    <lineage>
        <taxon>Eukaryota</taxon>
        <taxon>Metazoa</taxon>
        <taxon>Ecdysozoa</taxon>
        <taxon>Arthropoda</taxon>
        <taxon>Hexapoda</taxon>
        <taxon>Insecta</taxon>
        <taxon>Pterygota</taxon>
        <taxon>Neoptera</taxon>
        <taxon>Endopterygota</taxon>
        <taxon>Diptera</taxon>
        <taxon>Nematocera</taxon>
        <taxon>Sciaroidea</taxon>
        <taxon>Sciaridae</taxon>
        <taxon>Pseudolycoriella</taxon>
    </lineage>
</organism>
<evidence type="ECO:0000256" key="4">
    <source>
        <dbReference type="ARBA" id="ARBA00022725"/>
    </source>
</evidence>
<evidence type="ECO:0000256" key="3">
    <source>
        <dbReference type="ARBA" id="ARBA00022692"/>
    </source>
</evidence>
<dbReference type="InterPro" id="IPR004117">
    <property type="entry name" value="7tm6_olfct_rcpt"/>
</dbReference>
<keyword evidence="2" id="KW-0716">Sensory transduction</keyword>
<accession>A0A9Q0N8D3</accession>
<dbReference type="GO" id="GO:0004984">
    <property type="term" value="F:olfactory receptor activity"/>
    <property type="evidence" value="ECO:0007669"/>
    <property type="project" value="InterPro"/>
</dbReference>
<dbReference type="GO" id="GO:0005549">
    <property type="term" value="F:odorant binding"/>
    <property type="evidence" value="ECO:0007669"/>
    <property type="project" value="InterPro"/>
</dbReference>
<keyword evidence="6" id="KW-0472">Membrane</keyword>
<dbReference type="Proteomes" id="UP001151699">
    <property type="component" value="Chromosome A"/>
</dbReference>
<keyword evidence="10" id="KW-1185">Reference proteome</keyword>
<comment type="caution">
    <text evidence="9">The sequence shown here is derived from an EMBL/GenBank/DDBJ whole genome shotgun (WGS) entry which is preliminary data.</text>
</comment>
<dbReference type="GO" id="GO:0007165">
    <property type="term" value="P:signal transduction"/>
    <property type="evidence" value="ECO:0007669"/>
    <property type="project" value="UniProtKB-KW"/>
</dbReference>
<keyword evidence="5" id="KW-1133">Transmembrane helix</keyword>
<comment type="subcellular location">
    <subcellularLocation>
        <location evidence="1">Membrane</location>
        <topology evidence="1">Multi-pass membrane protein</topology>
    </subcellularLocation>
</comment>
<evidence type="ECO:0000313" key="9">
    <source>
        <dbReference type="EMBL" id="KAJ6645509.1"/>
    </source>
</evidence>
<keyword evidence="3" id="KW-0812">Transmembrane</keyword>
<evidence type="ECO:0000313" key="10">
    <source>
        <dbReference type="Proteomes" id="UP001151699"/>
    </source>
</evidence>
<evidence type="ECO:0000256" key="7">
    <source>
        <dbReference type="ARBA" id="ARBA00023170"/>
    </source>
</evidence>
<evidence type="ECO:0000256" key="8">
    <source>
        <dbReference type="ARBA" id="ARBA00023224"/>
    </source>
</evidence>